<keyword evidence="2" id="KW-0479">Metal-binding</keyword>
<dbReference type="GO" id="GO:0008270">
    <property type="term" value="F:zinc ion binding"/>
    <property type="evidence" value="ECO:0007669"/>
    <property type="project" value="UniProtKB-UniRule"/>
</dbReference>
<dbReference type="Pfam" id="PF07776">
    <property type="entry name" value="zf-AD"/>
    <property type="match status" value="1"/>
</dbReference>
<comment type="subcellular location">
    <subcellularLocation>
        <location evidence="1">Nucleus</location>
    </subcellularLocation>
</comment>
<accession>A0A1B0DMH1</accession>
<name>A0A1B0DMH1_PHLPP</name>
<evidence type="ECO:0000313" key="7">
    <source>
        <dbReference type="EnsemblMetazoa" id="PPAI009563-PA"/>
    </source>
</evidence>
<dbReference type="SMART" id="SM00868">
    <property type="entry name" value="zf-AD"/>
    <property type="match status" value="1"/>
</dbReference>
<keyword evidence="8" id="KW-1185">Reference proteome</keyword>
<evidence type="ECO:0000256" key="2">
    <source>
        <dbReference type="ARBA" id="ARBA00022723"/>
    </source>
</evidence>
<dbReference type="PROSITE" id="PS50157">
    <property type="entry name" value="ZINC_FINGER_C2H2_2"/>
    <property type="match status" value="3"/>
</dbReference>
<keyword evidence="3" id="KW-0677">Repeat</keyword>
<evidence type="ECO:0000256" key="1">
    <source>
        <dbReference type="ARBA" id="ARBA00004123"/>
    </source>
</evidence>
<dbReference type="VEuPathDB" id="VectorBase:PPAPM1_002704"/>
<organism evidence="7 8">
    <name type="scientific">Phlebotomus papatasi</name>
    <name type="common">Sandfly</name>
    <dbReference type="NCBI Taxonomy" id="29031"/>
    <lineage>
        <taxon>Eukaryota</taxon>
        <taxon>Metazoa</taxon>
        <taxon>Ecdysozoa</taxon>
        <taxon>Arthropoda</taxon>
        <taxon>Hexapoda</taxon>
        <taxon>Insecta</taxon>
        <taxon>Pterygota</taxon>
        <taxon>Neoptera</taxon>
        <taxon>Endopterygota</taxon>
        <taxon>Diptera</taxon>
        <taxon>Nematocera</taxon>
        <taxon>Psychodoidea</taxon>
        <taxon>Psychodidae</taxon>
        <taxon>Phlebotomus</taxon>
        <taxon>Phlebotomus</taxon>
    </lineage>
</organism>
<evidence type="ECO:0000256" key="3">
    <source>
        <dbReference type="ARBA" id="ARBA00022737"/>
    </source>
</evidence>
<dbReference type="InterPro" id="IPR012934">
    <property type="entry name" value="Znf_AD"/>
</dbReference>
<dbReference type="EMBL" id="AJVK01001341">
    <property type="status" value="NOT_ANNOTATED_CDS"/>
    <property type="molecule type" value="Genomic_DNA"/>
</dbReference>
<evidence type="ECO:0000256" key="5">
    <source>
        <dbReference type="ARBA" id="ARBA00022833"/>
    </source>
</evidence>
<keyword evidence="4" id="KW-0863">Zinc-finger</keyword>
<dbReference type="InterPro" id="IPR013087">
    <property type="entry name" value="Znf_C2H2_type"/>
</dbReference>
<dbReference type="PROSITE" id="PS51915">
    <property type="entry name" value="ZAD"/>
    <property type="match status" value="1"/>
</dbReference>
<evidence type="ECO:0000256" key="4">
    <source>
        <dbReference type="ARBA" id="ARBA00022771"/>
    </source>
</evidence>
<dbReference type="EnsemblMetazoa" id="PPAI009563-RA">
    <property type="protein sequence ID" value="PPAI009563-PA"/>
    <property type="gene ID" value="PPAI009563"/>
</dbReference>
<dbReference type="SUPFAM" id="SSF57667">
    <property type="entry name" value="beta-beta-alpha zinc fingers"/>
    <property type="match status" value="1"/>
</dbReference>
<dbReference type="Proteomes" id="UP000092462">
    <property type="component" value="Unassembled WGS sequence"/>
</dbReference>
<dbReference type="SMART" id="SM00355">
    <property type="entry name" value="ZnF_C2H2"/>
    <property type="match status" value="3"/>
</dbReference>
<dbReference type="InterPro" id="IPR050888">
    <property type="entry name" value="ZnF_C2H2-type_TF"/>
</dbReference>
<dbReference type="SUPFAM" id="SSF57716">
    <property type="entry name" value="Glucocorticoid receptor-like (DNA-binding domain)"/>
    <property type="match status" value="1"/>
</dbReference>
<keyword evidence="6" id="KW-0539">Nucleus</keyword>
<proteinExistence type="predicted"/>
<evidence type="ECO:0000313" key="8">
    <source>
        <dbReference type="Proteomes" id="UP000092462"/>
    </source>
</evidence>
<evidence type="ECO:0000256" key="6">
    <source>
        <dbReference type="ARBA" id="ARBA00023242"/>
    </source>
</evidence>
<dbReference type="VEuPathDB" id="VectorBase:PPAI009563"/>
<sequence>MSEEEDVKIVSVHSGFDAIPPELCRLCAKRIQGEATSIFDDSLHESLEEFLGISIGASDVWPKSVCQKCVKKATKTIKFVRSIRKSEDVFKNLYGANGPVVEFVVTEVAGGVQQDFDEDSGEVEVISDDEVYMDDSVVVKEENEVFEDPGVSQLYHRLAENQPDAYPRQNYEIAMQNEENYEEEVLPAALAPRRRYKTDEDFRRVEAYYNLSCTYCFIRFLRLKELRAHYREMHQQEGYVLCCGKKLFRLTYMLDHMEYHSNPEAFKCDQCGKCVDSQLHLRTHQQQAHPGIYSRRKKVIERLSEATKQSRFTCPYCHREFDYKCAMDRHITQLHQGGTFDICGVCNKKFKCRISYQRHI</sequence>
<dbReference type="Pfam" id="PF00096">
    <property type="entry name" value="zf-C2H2"/>
    <property type="match status" value="1"/>
</dbReference>
<protein>
    <submittedName>
        <fullName evidence="7">Uncharacterized protein</fullName>
    </submittedName>
</protein>
<keyword evidence="5" id="KW-0862">Zinc</keyword>
<dbReference type="PANTHER" id="PTHR24406">
    <property type="entry name" value="TRANSCRIPTIONAL REPRESSOR CTCFL-RELATED"/>
    <property type="match status" value="1"/>
</dbReference>
<reference evidence="7" key="1">
    <citation type="submission" date="2022-08" db="UniProtKB">
        <authorList>
            <consortium name="EnsemblMetazoa"/>
        </authorList>
    </citation>
    <scope>IDENTIFICATION</scope>
    <source>
        <strain evidence="7">Israel</strain>
    </source>
</reference>
<dbReference type="Gene3D" id="3.40.1800.20">
    <property type="match status" value="1"/>
</dbReference>
<dbReference type="GO" id="GO:0005634">
    <property type="term" value="C:nucleus"/>
    <property type="evidence" value="ECO:0007669"/>
    <property type="project" value="UniProtKB-SubCell"/>
</dbReference>
<dbReference type="Gene3D" id="3.30.160.60">
    <property type="entry name" value="Classic Zinc Finger"/>
    <property type="match status" value="2"/>
</dbReference>
<dbReference type="PROSITE" id="PS00028">
    <property type="entry name" value="ZINC_FINGER_C2H2_1"/>
    <property type="match status" value="3"/>
</dbReference>
<dbReference type="AlphaFoldDB" id="A0A1B0DMH1"/>
<dbReference type="InterPro" id="IPR036236">
    <property type="entry name" value="Znf_C2H2_sf"/>
</dbReference>